<comment type="caution">
    <text evidence="2">The sequence shown here is derived from an EMBL/GenBank/DDBJ whole genome shotgun (WGS) entry which is preliminary data.</text>
</comment>
<protein>
    <submittedName>
        <fullName evidence="2">Uncharacterized protein</fullName>
    </submittedName>
</protein>
<name>A0A4Z2GFI6_9TELE</name>
<evidence type="ECO:0000313" key="2">
    <source>
        <dbReference type="EMBL" id="TNN51653.1"/>
    </source>
</evidence>
<sequence>MLVSISPPPNSAHCHASLQKSQLGLISSWLKYPRSSAHYRAHRVLPTAVALLSVHKRYLRRSDCVGCGCVMCSQTKVAVVITEDHVISLTLNEDICSQTKDLKEVYTKVEANIADGQEQRTVHEALQTQEERLSKIGRLISGRYKELHDWQSVLSEQLSYLLLPSEPVQASCPSPQMSQHHQPPPGLSSIPRDLSEPRPFSTAPWQPPSFLSGIPCVPPAPAAAPVP</sequence>
<organism evidence="2 3">
    <name type="scientific">Liparis tanakae</name>
    <name type="common">Tanaka's snailfish</name>
    <dbReference type="NCBI Taxonomy" id="230148"/>
    <lineage>
        <taxon>Eukaryota</taxon>
        <taxon>Metazoa</taxon>
        <taxon>Chordata</taxon>
        <taxon>Craniata</taxon>
        <taxon>Vertebrata</taxon>
        <taxon>Euteleostomi</taxon>
        <taxon>Actinopterygii</taxon>
        <taxon>Neopterygii</taxon>
        <taxon>Teleostei</taxon>
        <taxon>Neoteleostei</taxon>
        <taxon>Acanthomorphata</taxon>
        <taxon>Eupercaria</taxon>
        <taxon>Perciformes</taxon>
        <taxon>Cottioidei</taxon>
        <taxon>Cottales</taxon>
        <taxon>Liparidae</taxon>
        <taxon>Liparis</taxon>
    </lineage>
</organism>
<feature type="region of interest" description="Disordered" evidence="1">
    <location>
        <begin position="171"/>
        <end position="206"/>
    </location>
</feature>
<reference evidence="2 3" key="1">
    <citation type="submission" date="2019-03" db="EMBL/GenBank/DDBJ databases">
        <title>First draft genome of Liparis tanakae, snailfish: a comprehensive survey of snailfish specific genes.</title>
        <authorList>
            <person name="Kim W."/>
            <person name="Song I."/>
            <person name="Jeong J.-H."/>
            <person name="Kim D."/>
            <person name="Kim S."/>
            <person name="Ryu S."/>
            <person name="Song J.Y."/>
            <person name="Lee S.K."/>
        </authorList>
    </citation>
    <scope>NUCLEOTIDE SEQUENCE [LARGE SCALE GENOMIC DNA]</scope>
    <source>
        <tissue evidence="2">Muscle</tissue>
    </source>
</reference>
<accession>A0A4Z2GFI6</accession>
<evidence type="ECO:0000313" key="3">
    <source>
        <dbReference type="Proteomes" id="UP000314294"/>
    </source>
</evidence>
<dbReference type="Proteomes" id="UP000314294">
    <property type="component" value="Unassembled WGS sequence"/>
</dbReference>
<proteinExistence type="predicted"/>
<keyword evidence="3" id="KW-1185">Reference proteome</keyword>
<evidence type="ECO:0000256" key="1">
    <source>
        <dbReference type="SAM" id="MobiDB-lite"/>
    </source>
</evidence>
<gene>
    <name evidence="2" type="ORF">EYF80_038123</name>
</gene>
<dbReference type="EMBL" id="SRLO01000574">
    <property type="protein sequence ID" value="TNN51653.1"/>
    <property type="molecule type" value="Genomic_DNA"/>
</dbReference>
<dbReference type="AlphaFoldDB" id="A0A4Z2GFI6"/>